<organism evidence="1 2">
    <name type="scientific">Austropuccinia psidii MF-1</name>
    <dbReference type="NCBI Taxonomy" id="1389203"/>
    <lineage>
        <taxon>Eukaryota</taxon>
        <taxon>Fungi</taxon>
        <taxon>Dikarya</taxon>
        <taxon>Basidiomycota</taxon>
        <taxon>Pucciniomycotina</taxon>
        <taxon>Pucciniomycetes</taxon>
        <taxon>Pucciniales</taxon>
        <taxon>Sphaerophragmiaceae</taxon>
        <taxon>Austropuccinia</taxon>
    </lineage>
</organism>
<dbReference type="Proteomes" id="UP000765509">
    <property type="component" value="Unassembled WGS sequence"/>
</dbReference>
<protein>
    <recommendedName>
        <fullName evidence="3">Chromo domain-containing protein</fullName>
    </recommendedName>
</protein>
<evidence type="ECO:0000313" key="2">
    <source>
        <dbReference type="Proteomes" id="UP000765509"/>
    </source>
</evidence>
<dbReference type="OrthoDB" id="3929326at2759"/>
<dbReference type="EMBL" id="AVOT02011616">
    <property type="protein sequence ID" value="MBW0492509.1"/>
    <property type="molecule type" value="Genomic_DNA"/>
</dbReference>
<sequence>MAKIIPNKGEENIHPSSNFYSFGDSFVGTVTIIRLIDTYAVEVRLTEEFSRKQPMFPVGLLKPYHQTGEDKLPSRNTSHTQQDIVDAEDSLFSVKRIMEARKIRLNGNDQRQYLVIFKNQTADKDKWLAEKAIPDDDHHLRRLRGSRRA</sequence>
<accession>A0A9Q3CWD8</accession>
<evidence type="ECO:0000313" key="1">
    <source>
        <dbReference type="EMBL" id="MBW0492509.1"/>
    </source>
</evidence>
<keyword evidence="2" id="KW-1185">Reference proteome</keyword>
<reference evidence="1" key="1">
    <citation type="submission" date="2021-03" db="EMBL/GenBank/DDBJ databases">
        <title>Draft genome sequence of rust myrtle Austropuccinia psidii MF-1, a brazilian biotype.</title>
        <authorList>
            <person name="Quecine M.C."/>
            <person name="Pachon D.M.R."/>
            <person name="Bonatelli M.L."/>
            <person name="Correr F.H."/>
            <person name="Franceschini L.M."/>
            <person name="Leite T.F."/>
            <person name="Margarido G.R.A."/>
            <person name="Almeida C.A."/>
            <person name="Ferrarezi J.A."/>
            <person name="Labate C.A."/>
        </authorList>
    </citation>
    <scope>NUCLEOTIDE SEQUENCE</scope>
    <source>
        <strain evidence="1">MF-1</strain>
    </source>
</reference>
<comment type="caution">
    <text evidence="1">The sequence shown here is derived from an EMBL/GenBank/DDBJ whole genome shotgun (WGS) entry which is preliminary data.</text>
</comment>
<dbReference type="AlphaFoldDB" id="A0A9Q3CWD8"/>
<name>A0A9Q3CWD8_9BASI</name>
<proteinExistence type="predicted"/>
<gene>
    <name evidence="1" type="ORF">O181_032224</name>
</gene>
<evidence type="ECO:0008006" key="3">
    <source>
        <dbReference type="Google" id="ProtNLM"/>
    </source>
</evidence>